<dbReference type="Ensembl" id="ENSOMET00000020630.1">
    <property type="protein sequence ID" value="ENSOMEP00000013085.1"/>
    <property type="gene ID" value="ENSOMEG00000014538.1"/>
</dbReference>
<dbReference type="InterPro" id="IPR039801">
    <property type="entry name" value="EPS8-like"/>
</dbReference>
<name>A0A3B3C5J3_ORYME</name>
<dbReference type="STRING" id="30732.ENSOMEP00000013085"/>
<protein>
    <recommendedName>
        <fullName evidence="1">PTB domain-containing protein</fullName>
    </recommendedName>
</protein>
<dbReference type="GO" id="GO:1900029">
    <property type="term" value="P:positive regulation of ruffle assembly"/>
    <property type="evidence" value="ECO:0007669"/>
    <property type="project" value="TreeGrafter"/>
</dbReference>
<dbReference type="GO" id="GO:0035023">
    <property type="term" value="P:regulation of Rho protein signal transduction"/>
    <property type="evidence" value="ECO:0007669"/>
    <property type="project" value="TreeGrafter"/>
</dbReference>
<dbReference type="InterPro" id="IPR013625">
    <property type="entry name" value="PTB"/>
</dbReference>
<reference evidence="2" key="2">
    <citation type="submission" date="2025-09" db="UniProtKB">
        <authorList>
            <consortium name="Ensembl"/>
        </authorList>
    </citation>
    <scope>IDENTIFICATION</scope>
</reference>
<dbReference type="GO" id="GO:0031982">
    <property type="term" value="C:vesicle"/>
    <property type="evidence" value="ECO:0007669"/>
    <property type="project" value="TreeGrafter"/>
</dbReference>
<dbReference type="PANTHER" id="PTHR12287">
    <property type="entry name" value="EPIDERMAL GROWTH FACTOR RECEPTOR KINASE SUBSTRATE EPS8-RELATED PROTEIN"/>
    <property type="match status" value="1"/>
</dbReference>
<keyword evidence="3" id="KW-1185">Reference proteome</keyword>
<dbReference type="Gene3D" id="2.30.29.30">
    <property type="entry name" value="Pleckstrin-homology domain (PH domain)/Phosphotyrosine-binding domain (PTB)"/>
    <property type="match status" value="1"/>
</dbReference>
<evidence type="ECO:0000313" key="3">
    <source>
        <dbReference type="Proteomes" id="UP000261560"/>
    </source>
</evidence>
<accession>A0A3B3C5J3</accession>
<dbReference type="GO" id="GO:0032587">
    <property type="term" value="C:ruffle membrane"/>
    <property type="evidence" value="ECO:0007669"/>
    <property type="project" value="TreeGrafter"/>
</dbReference>
<dbReference type="SUPFAM" id="SSF50729">
    <property type="entry name" value="PH domain-like"/>
    <property type="match status" value="1"/>
</dbReference>
<dbReference type="Pfam" id="PF08416">
    <property type="entry name" value="PTB"/>
    <property type="match status" value="1"/>
</dbReference>
<dbReference type="OMA" id="NARDCVE"/>
<sequence>MDETSSEISNLSRPSAKSIYSCVYGCLLQHLFTCDLDGKDLRNARDCVERLKLLDQMGRVWGQNMMLEVHGANLLLSDIETKVSSMSGAVMR</sequence>
<dbReference type="InterPro" id="IPR011993">
    <property type="entry name" value="PH-like_dom_sf"/>
</dbReference>
<dbReference type="PANTHER" id="PTHR12287:SF22">
    <property type="entry name" value="EPIDERMAL GROWTH FACTOR RECEPTOR KINASE SUBSTRATE 8-LIKE PROTEIN 3"/>
    <property type="match status" value="1"/>
</dbReference>
<dbReference type="Proteomes" id="UP000261560">
    <property type="component" value="Unplaced"/>
</dbReference>
<evidence type="ECO:0000259" key="1">
    <source>
        <dbReference type="Pfam" id="PF08416"/>
    </source>
</evidence>
<dbReference type="AlphaFoldDB" id="A0A3B3C5J3"/>
<dbReference type="GO" id="GO:0007266">
    <property type="term" value="P:Rho protein signal transduction"/>
    <property type="evidence" value="ECO:0007669"/>
    <property type="project" value="TreeGrafter"/>
</dbReference>
<feature type="domain" description="PTB" evidence="1">
    <location>
        <begin position="28"/>
        <end position="82"/>
    </location>
</feature>
<reference evidence="2" key="1">
    <citation type="submission" date="2025-08" db="UniProtKB">
        <authorList>
            <consortium name="Ensembl"/>
        </authorList>
    </citation>
    <scope>IDENTIFICATION</scope>
</reference>
<evidence type="ECO:0000313" key="2">
    <source>
        <dbReference type="Ensembl" id="ENSOMEP00000013085.1"/>
    </source>
</evidence>
<organism evidence="2 3">
    <name type="scientific">Oryzias melastigma</name>
    <name type="common">Marine medaka</name>
    <dbReference type="NCBI Taxonomy" id="30732"/>
    <lineage>
        <taxon>Eukaryota</taxon>
        <taxon>Metazoa</taxon>
        <taxon>Chordata</taxon>
        <taxon>Craniata</taxon>
        <taxon>Vertebrata</taxon>
        <taxon>Euteleostomi</taxon>
        <taxon>Actinopterygii</taxon>
        <taxon>Neopterygii</taxon>
        <taxon>Teleostei</taxon>
        <taxon>Neoteleostei</taxon>
        <taxon>Acanthomorphata</taxon>
        <taxon>Ovalentaria</taxon>
        <taxon>Atherinomorphae</taxon>
        <taxon>Beloniformes</taxon>
        <taxon>Adrianichthyidae</taxon>
        <taxon>Oryziinae</taxon>
        <taxon>Oryzias</taxon>
    </lineage>
</organism>
<dbReference type="GO" id="GO:0003779">
    <property type="term" value="F:actin binding"/>
    <property type="evidence" value="ECO:0007669"/>
    <property type="project" value="TreeGrafter"/>
</dbReference>
<dbReference type="PaxDb" id="30732-ENSOMEP00000013085"/>
<proteinExistence type="predicted"/>